<gene>
    <name evidence="6" type="ORF">BDA96_10G055500</name>
</gene>
<sequence>MREKSLVTALQLCHGVATAAAAAAVVSFPVQPSTSSKVAIPKSSTAVVVFITTKEETNFQLNSKNCAAYKRAMSPPPFSTHRHAMQIGCRRTMRTVWPLLLVAAALCCASPAASAGTGRCKFPAVFNFGDSNSDTGGFWAAFPAQQGPFGMTYFGRPAGRASDGRLVIDFIAQAMGLPLLSPYLQSIGSDYRHGANFATLASTVLLPNTSVFVTGISPFSLGIQLNQMKEFRNRVLSSNGNNGQLPRPDIFGKALYTIDIGQNDFTSNLGSLGVESVKRSLPSIVNQISWTIQDMYNIGARHFMVFNMAPIGCYPAFLTELPHNSNDLDEFGCMKSYNSGVTYYNELLNNSLAEVRKKLQDASIVYVDKHTVTLELFQHPTAHGLKYGTRACCGYGGGTYNFNQDVYCGNSKVVNGKTATAGACGDPQNYVSWDGIHTTEAANYKIAYAVISGSYSYPPFDLSKLCSP</sequence>
<proteinExistence type="inferred from homology"/>
<dbReference type="Pfam" id="PF00657">
    <property type="entry name" value="Lipase_GDSL"/>
    <property type="match status" value="1"/>
</dbReference>
<reference evidence="6" key="2">
    <citation type="submission" date="2020-10" db="EMBL/GenBank/DDBJ databases">
        <authorList>
            <person name="Cooper E.A."/>
            <person name="Brenton Z.W."/>
            <person name="Flinn B.S."/>
            <person name="Jenkins J."/>
            <person name="Shu S."/>
            <person name="Flowers D."/>
            <person name="Luo F."/>
            <person name="Wang Y."/>
            <person name="Xia P."/>
            <person name="Barry K."/>
            <person name="Daum C."/>
            <person name="Lipzen A."/>
            <person name="Yoshinaga Y."/>
            <person name="Schmutz J."/>
            <person name="Saski C."/>
            <person name="Vermerris W."/>
            <person name="Kresovich S."/>
        </authorList>
    </citation>
    <scope>NUCLEOTIDE SEQUENCE</scope>
</reference>
<dbReference type="AlphaFoldDB" id="A0A921Q1W9"/>
<dbReference type="PANTHER" id="PTHR22835:SF476">
    <property type="entry name" value="OS06G0160200 PROTEIN"/>
    <property type="match status" value="1"/>
</dbReference>
<feature type="signal peptide" evidence="5">
    <location>
        <begin position="1"/>
        <end position="21"/>
    </location>
</feature>
<feature type="chain" id="PRO_5036860497" description="GDSL esterase/lipase" evidence="5">
    <location>
        <begin position="22"/>
        <end position="468"/>
    </location>
</feature>
<comment type="caution">
    <text evidence="6">The sequence shown here is derived from an EMBL/GenBank/DDBJ whole genome shotgun (WGS) entry which is preliminary data.</text>
</comment>
<evidence type="ECO:0000256" key="5">
    <source>
        <dbReference type="SAM" id="SignalP"/>
    </source>
</evidence>
<dbReference type="InterPro" id="IPR036514">
    <property type="entry name" value="SGNH_hydro_sf"/>
</dbReference>
<keyword evidence="3" id="KW-0378">Hydrolase</keyword>
<evidence type="ECO:0000256" key="4">
    <source>
        <dbReference type="ARBA" id="ARBA00023180"/>
    </source>
</evidence>
<evidence type="ECO:0000256" key="2">
    <source>
        <dbReference type="ARBA" id="ARBA00022729"/>
    </source>
</evidence>
<comment type="similarity">
    <text evidence="1">Belongs to the 'GDSL' lipolytic enzyme family.</text>
</comment>
<dbReference type="PANTHER" id="PTHR22835">
    <property type="entry name" value="ZINC FINGER FYVE DOMAIN CONTAINING PROTEIN"/>
    <property type="match status" value="1"/>
</dbReference>
<dbReference type="InterPro" id="IPR001087">
    <property type="entry name" value="GDSL"/>
</dbReference>
<dbReference type="Gene3D" id="3.40.50.1110">
    <property type="entry name" value="SGNH hydrolase"/>
    <property type="match status" value="1"/>
</dbReference>
<reference evidence="6" key="1">
    <citation type="journal article" date="2019" name="BMC Genomics">
        <title>A new reference genome for Sorghum bicolor reveals high levels of sequence similarity between sweet and grain genotypes: implications for the genetics of sugar metabolism.</title>
        <authorList>
            <person name="Cooper E.A."/>
            <person name="Brenton Z.W."/>
            <person name="Flinn B.S."/>
            <person name="Jenkins J."/>
            <person name="Shu S."/>
            <person name="Flowers D."/>
            <person name="Luo F."/>
            <person name="Wang Y."/>
            <person name="Xia P."/>
            <person name="Barry K."/>
            <person name="Daum C."/>
            <person name="Lipzen A."/>
            <person name="Yoshinaga Y."/>
            <person name="Schmutz J."/>
            <person name="Saski C."/>
            <person name="Vermerris W."/>
            <person name="Kresovich S."/>
        </authorList>
    </citation>
    <scope>NUCLEOTIDE SEQUENCE</scope>
</reference>
<organism evidence="6 7">
    <name type="scientific">Sorghum bicolor</name>
    <name type="common">Sorghum</name>
    <name type="synonym">Sorghum vulgare</name>
    <dbReference type="NCBI Taxonomy" id="4558"/>
    <lineage>
        <taxon>Eukaryota</taxon>
        <taxon>Viridiplantae</taxon>
        <taxon>Streptophyta</taxon>
        <taxon>Embryophyta</taxon>
        <taxon>Tracheophyta</taxon>
        <taxon>Spermatophyta</taxon>
        <taxon>Magnoliopsida</taxon>
        <taxon>Liliopsida</taxon>
        <taxon>Poales</taxon>
        <taxon>Poaceae</taxon>
        <taxon>PACMAD clade</taxon>
        <taxon>Panicoideae</taxon>
        <taxon>Andropogonodae</taxon>
        <taxon>Andropogoneae</taxon>
        <taxon>Sorghinae</taxon>
        <taxon>Sorghum</taxon>
    </lineage>
</organism>
<dbReference type="SUPFAM" id="SSF52266">
    <property type="entry name" value="SGNH hydrolase"/>
    <property type="match status" value="1"/>
</dbReference>
<keyword evidence="4" id="KW-0325">Glycoprotein</keyword>
<dbReference type="InterPro" id="IPR035669">
    <property type="entry name" value="SGNH_plant_lipase-like"/>
</dbReference>
<name>A0A921Q1W9_SORBI</name>
<protein>
    <recommendedName>
        <fullName evidence="8">GDSL esterase/lipase</fullName>
    </recommendedName>
</protein>
<accession>A0A921Q1W9</accession>
<dbReference type="EMBL" id="CM027689">
    <property type="protein sequence ID" value="KAG0512910.1"/>
    <property type="molecule type" value="Genomic_DNA"/>
</dbReference>
<evidence type="ECO:0000256" key="3">
    <source>
        <dbReference type="ARBA" id="ARBA00022801"/>
    </source>
</evidence>
<evidence type="ECO:0000313" key="6">
    <source>
        <dbReference type="EMBL" id="KAG0512910.1"/>
    </source>
</evidence>
<evidence type="ECO:0008006" key="8">
    <source>
        <dbReference type="Google" id="ProtNLM"/>
    </source>
</evidence>
<evidence type="ECO:0000313" key="7">
    <source>
        <dbReference type="Proteomes" id="UP000807115"/>
    </source>
</evidence>
<dbReference type="Proteomes" id="UP000807115">
    <property type="component" value="Chromosome 10"/>
</dbReference>
<dbReference type="CDD" id="cd01837">
    <property type="entry name" value="SGNH_plant_lipase_like"/>
    <property type="match status" value="1"/>
</dbReference>
<evidence type="ECO:0000256" key="1">
    <source>
        <dbReference type="ARBA" id="ARBA00008668"/>
    </source>
</evidence>
<dbReference type="GO" id="GO:0016788">
    <property type="term" value="F:hydrolase activity, acting on ester bonds"/>
    <property type="evidence" value="ECO:0007669"/>
    <property type="project" value="InterPro"/>
</dbReference>
<keyword evidence="2 5" id="KW-0732">Signal</keyword>